<accession>A0A7C9NZM0</accession>
<gene>
    <name evidence="1" type="ORF">D1639_06860</name>
</gene>
<dbReference type="EMBL" id="QWKH01000044">
    <property type="protein sequence ID" value="NBI34750.1"/>
    <property type="molecule type" value="Genomic_DNA"/>
</dbReference>
<dbReference type="AlphaFoldDB" id="A0A7C9NZM0"/>
<organism evidence="1">
    <name type="scientific">Muribaculaceae bacterium Z82</name>
    <dbReference type="NCBI Taxonomy" id="2304548"/>
    <lineage>
        <taxon>Bacteria</taxon>
        <taxon>Pseudomonadati</taxon>
        <taxon>Bacteroidota</taxon>
        <taxon>Bacteroidia</taxon>
        <taxon>Bacteroidales</taxon>
        <taxon>Muribaculaceae</taxon>
    </lineage>
</organism>
<protein>
    <submittedName>
        <fullName evidence="1">Uncharacterized protein</fullName>
    </submittedName>
</protein>
<proteinExistence type="predicted"/>
<sequence length="175" mass="19128">MTTLSAYELDDLLQAMIERIEDALLPAISRANRTGELGELLHLLGMEDLAGCDGALDLRPARIVVLGHSMVTESKLRSLARKQGVDPSLLDFALDYEQLKRYDFAKLRGSCTYRAVLVGPMPHSTPGKRSASSAIAEMQAHPDMYPPVIELRDFTGLKITNNSFTKGLAKLSLAA</sequence>
<reference evidence="1" key="1">
    <citation type="submission" date="2018-08" db="EMBL/GenBank/DDBJ databases">
        <title>Murine metabolic-syndrome-specific gut microbial biobank.</title>
        <authorList>
            <person name="Liu C."/>
        </authorList>
    </citation>
    <scope>NUCLEOTIDE SEQUENCE [LARGE SCALE GENOMIC DNA]</scope>
    <source>
        <strain evidence="1">Z82</strain>
    </source>
</reference>
<comment type="caution">
    <text evidence="1">The sequence shown here is derived from an EMBL/GenBank/DDBJ whole genome shotgun (WGS) entry which is preliminary data.</text>
</comment>
<evidence type="ECO:0000313" key="1">
    <source>
        <dbReference type="EMBL" id="NBI34750.1"/>
    </source>
</evidence>
<name>A0A7C9NZM0_9BACT</name>